<reference evidence="2 3" key="1">
    <citation type="journal article" date="2009" name="Stand. Genomic Sci.">
        <title>Complete genome sequence of Catenulispora acidiphila type strain (ID 139908).</title>
        <authorList>
            <person name="Copeland A."/>
            <person name="Lapidus A."/>
            <person name="Glavina Del Rio T."/>
            <person name="Nolan M."/>
            <person name="Lucas S."/>
            <person name="Chen F."/>
            <person name="Tice H."/>
            <person name="Cheng J.F."/>
            <person name="Bruce D."/>
            <person name="Goodwin L."/>
            <person name="Pitluck S."/>
            <person name="Mikhailova N."/>
            <person name="Pati A."/>
            <person name="Ivanova N."/>
            <person name="Mavromatis K."/>
            <person name="Chen A."/>
            <person name="Palaniappan K."/>
            <person name="Chain P."/>
            <person name="Land M."/>
            <person name="Hauser L."/>
            <person name="Chang Y.J."/>
            <person name="Jeffries C.D."/>
            <person name="Chertkov O."/>
            <person name="Brettin T."/>
            <person name="Detter J.C."/>
            <person name="Han C."/>
            <person name="Ali Z."/>
            <person name="Tindall B.J."/>
            <person name="Goker M."/>
            <person name="Bristow J."/>
            <person name="Eisen J.A."/>
            <person name="Markowitz V."/>
            <person name="Hugenholtz P."/>
            <person name="Kyrpides N.C."/>
            <person name="Klenk H.P."/>
        </authorList>
    </citation>
    <scope>NUCLEOTIDE SEQUENCE [LARGE SCALE GENOMIC DNA]</scope>
    <source>
        <strain evidence="3">DSM 44928 / JCM 14897 / NBRC 102108 / NRRL B-24433 / ID139908</strain>
    </source>
</reference>
<dbReference type="AlphaFoldDB" id="C7Q0D3"/>
<dbReference type="eggNOG" id="COG3439">
    <property type="taxonomic scope" value="Bacteria"/>
</dbReference>
<evidence type="ECO:0000313" key="2">
    <source>
        <dbReference type="EMBL" id="ACU77466.1"/>
    </source>
</evidence>
<dbReference type="KEGG" id="cai:Caci_8650"/>
<dbReference type="RefSeq" id="WP_015797190.1">
    <property type="nucleotide sequence ID" value="NC_013131.1"/>
</dbReference>
<keyword evidence="3" id="KW-1185">Reference proteome</keyword>
<dbReference type="Gene3D" id="3.30.310.70">
    <property type="entry name" value="TT1751-like domain"/>
    <property type="match status" value="1"/>
</dbReference>
<dbReference type="PANTHER" id="PTHR38342">
    <property type="entry name" value="SLR5037 PROTEIN"/>
    <property type="match status" value="1"/>
</dbReference>
<dbReference type="CDD" id="cd14797">
    <property type="entry name" value="DUF302"/>
    <property type="match status" value="1"/>
</dbReference>
<dbReference type="InterPro" id="IPR035923">
    <property type="entry name" value="TT1751-like_sf"/>
</dbReference>
<dbReference type="InParanoid" id="C7Q0D3"/>
<dbReference type="EMBL" id="CP001700">
    <property type="protein sequence ID" value="ACU77466.1"/>
    <property type="molecule type" value="Genomic_DNA"/>
</dbReference>
<dbReference type="STRING" id="479433.Caci_8650"/>
<gene>
    <name evidence="2" type="ordered locus">Caci_8650</name>
</gene>
<dbReference type="HOGENOM" id="CLU_116237_3_0_11"/>
<sequence length="132" mass="14046">MNSPVVTKTATTSVTMTARRLLEVLEHAGATVFAVIDQAEAARSAGLELRDTVLILFGNPTAGTPVMDAHPLAALDLPLRILLWDDNGTTRVTYLDPAALTERYGVEPEMLDKLKSIHAVSDALTAAAPPVQ</sequence>
<accession>C7Q0D3</accession>
<dbReference type="InterPro" id="IPR005180">
    <property type="entry name" value="DUF302"/>
</dbReference>
<dbReference type="PANTHER" id="PTHR38342:SF2">
    <property type="entry name" value="INNER MEMBRANE OR EXPORTED"/>
    <property type="match status" value="1"/>
</dbReference>
<evidence type="ECO:0000259" key="1">
    <source>
        <dbReference type="Pfam" id="PF03625"/>
    </source>
</evidence>
<dbReference type="SUPFAM" id="SSF103247">
    <property type="entry name" value="TT1751-like"/>
    <property type="match status" value="1"/>
</dbReference>
<evidence type="ECO:0000313" key="3">
    <source>
        <dbReference type="Proteomes" id="UP000000851"/>
    </source>
</evidence>
<dbReference type="Pfam" id="PF03625">
    <property type="entry name" value="DUF302"/>
    <property type="match status" value="1"/>
</dbReference>
<dbReference type="Proteomes" id="UP000000851">
    <property type="component" value="Chromosome"/>
</dbReference>
<protein>
    <recommendedName>
        <fullName evidence="1">DUF302 domain-containing protein</fullName>
    </recommendedName>
</protein>
<feature type="domain" description="DUF302" evidence="1">
    <location>
        <begin position="36"/>
        <end position="97"/>
    </location>
</feature>
<organism evidence="2 3">
    <name type="scientific">Catenulispora acidiphila (strain DSM 44928 / JCM 14897 / NBRC 102108 / NRRL B-24433 / ID139908)</name>
    <dbReference type="NCBI Taxonomy" id="479433"/>
    <lineage>
        <taxon>Bacteria</taxon>
        <taxon>Bacillati</taxon>
        <taxon>Actinomycetota</taxon>
        <taxon>Actinomycetes</taxon>
        <taxon>Catenulisporales</taxon>
        <taxon>Catenulisporaceae</taxon>
        <taxon>Catenulispora</taxon>
    </lineage>
</organism>
<name>C7Q0D3_CATAD</name>
<proteinExistence type="predicted"/>